<dbReference type="SUPFAM" id="SSF52317">
    <property type="entry name" value="Class I glutamine amidotransferase-like"/>
    <property type="match status" value="1"/>
</dbReference>
<feature type="domain" description="Glycoside hydrolase family 2 catalytic" evidence="6">
    <location>
        <begin position="125"/>
        <end position="302"/>
    </location>
</feature>
<dbReference type="InterPro" id="IPR029062">
    <property type="entry name" value="Class_I_gatase-like"/>
</dbReference>
<organism evidence="7 8">
    <name type="scientific">Niabella digestorum</name>
    <dbReference type="NCBI Taxonomy" id="3117701"/>
    <lineage>
        <taxon>Bacteria</taxon>
        <taxon>Pseudomonadati</taxon>
        <taxon>Bacteroidota</taxon>
        <taxon>Chitinophagia</taxon>
        <taxon>Chitinophagales</taxon>
        <taxon>Chitinophagaceae</taxon>
        <taxon>Niabella</taxon>
    </lineage>
</organism>
<keyword evidence="3 7" id="KW-0378">Hydrolase</keyword>
<dbReference type="EC" id="3.2.1.23" evidence="2"/>
<evidence type="ECO:0000256" key="5">
    <source>
        <dbReference type="SAM" id="SignalP"/>
    </source>
</evidence>
<proteinExistence type="predicted"/>
<name>A0ABU7RF48_9BACT</name>
<gene>
    <name evidence="7" type="ORF">V2H41_04960</name>
</gene>
<protein>
    <recommendedName>
        <fullName evidence="2">beta-galactosidase</fullName>
        <ecNumber evidence="2">3.2.1.23</ecNumber>
    </recommendedName>
</protein>
<comment type="caution">
    <text evidence="7">The sequence shown here is derived from an EMBL/GenBank/DDBJ whole genome shotgun (WGS) entry which is preliminary data.</text>
</comment>
<dbReference type="Proteomes" id="UP001357452">
    <property type="component" value="Unassembled WGS sequence"/>
</dbReference>
<evidence type="ECO:0000256" key="3">
    <source>
        <dbReference type="ARBA" id="ARBA00022801"/>
    </source>
</evidence>
<evidence type="ECO:0000313" key="8">
    <source>
        <dbReference type="Proteomes" id="UP001357452"/>
    </source>
</evidence>
<feature type="chain" id="PRO_5046237516" description="beta-galactosidase" evidence="5">
    <location>
        <begin position="21"/>
        <end position="952"/>
    </location>
</feature>
<dbReference type="Pfam" id="PF02836">
    <property type="entry name" value="Glyco_hydro_2_C"/>
    <property type="match status" value="1"/>
</dbReference>
<evidence type="ECO:0000256" key="2">
    <source>
        <dbReference type="ARBA" id="ARBA00012756"/>
    </source>
</evidence>
<reference evidence="7 8" key="1">
    <citation type="submission" date="2024-01" db="EMBL/GenBank/DDBJ databases">
        <title>Niabella digestum sp. nov., isolated from waste digestion system.</title>
        <authorList>
            <person name="Zhang L."/>
        </authorList>
    </citation>
    <scope>NUCLEOTIDE SEQUENCE [LARGE SCALE GENOMIC DNA]</scope>
    <source>
        <strain evidence="7 8">A18</strain>
    </source>
</reference>
<dbReference type="PANTHER" id="PTHR46323">
    <property type="entry name" value="BETA-GALACTOSIDASE"/>
    <property type="match status" value="1"/>
</dbReference>
<dbReference type="PANTHER" id="PTHR46323:SF2">
    <property type="entry name" value="BETA-GALACTOSIDASE"/>
    <property type="match status" value="1"/>
</dbReference>
<dbReference type="Gene3D" id="3.20.20.80">
    <property type="entry name" value="Glycosidases"/>
    <property type="match status" value="1"/>
</dbReference>
<keyword evidence="8" id="KW-1185">Reference proteome</keyword>
<accession>A0ABU7RF48</accession>
<dbReference type="RefSeq" id="WP_330974026.1">
    <property type="nucleotide sequence ID" value="NZ_JAZGLY010000002.1"/>
</dbReference>
<dbReference type="SUPFAM" id="SSF51445">
    <property type="entry name" value="(Trans)glycosidases"/>
    <property type="match status" value="1"/>
</dbReference>
<keyword evidence="5" id="KW-0732">Signal</keyword>
<dbReference type="InterPro" id="IPR006103">
    <property type="entry name" value="Glyco_hydro_2_cat"/>
</dbReference>
<dbReference type="InterPro" id="IPR050347">
    <property type="entry name" value="Bact_Beta-galactosidase"/>
</dbReference>
<dbReference type="Gene3D" id="3.40.50.880">
    <property type="match status" value="1"/>
</dbReference>
<keyword evidence="4" id="KW-0326">Glycosidase</keyword>
<feature type="signal peptide" evidence="5">
    <location>
        <begin position="1"/>
        <end position="20"/>
    </location>
</feature>
<evidence type="ECO:0000313" key="7">
    <source>
        <dbReference type="EMBL" id="MEE6186619.1"/>
    </source>
</evidence>
<sequence length="952" mass="108561">MKIKPYILFLLLLITNLTNAQNKDITIEKIVCITTLSDLKIEATFNRPVSTDHKFNVQIKDIDKVIWTDYITPSEIQGNKGIFVIRNLKVTPWEPINPKLYKVALYHNQNIIAEKRIGFRIFHTQNGNIYLNGKPIFLRGIAINPPDRGIPDSVEKSRTFAWDYVRYMKSIHVNIIRIPNNETWYDVCDELGMMVFGGNYSGSVDGQVPPTDYDKAVKWYKEVAYVDIASHPSLMIYAMTNEVAYSGKRGEQWDKFLSYAHKELLKWDSTRLYIANAGYGYGRSGEICDLHRYWGWYYNSPFNFINIRDNKKIIPFDKKVQPITFTECVGNYTGPSGAYNLTPNHKNPGSQLNWTGHAPWSEQPRLADEHQSFTLKTATELFRRLRPLNKELSGVFPFTIIFYNWNNVQHFTEMQPKPVTRQIKKSYQPLLVSWENYTPNVYAGNTITPTVHIINDNDDYSDLTDAMFIYELQDHAGAVFLKDSFALPDIKYYDSWKRKLSITLPNTLHTDNYTLTGSIKKRTKILSKNITQYFIDNYSYQKNISDNIKKIVLYDAKGNTAQSLSKLNIPFTTLTSINQLSKDVLFILGENSANQFITQQAKKIQQFIANGGRMICLRQDSLLFPNINSFISYPLKNVTVPLDIPKYPPPPRPSRNGLYVNPERPQHPIFDGIKREQLRVWSDYTGWDEAQPDLPAIYPVTDGYVIEKKNDIGNIAVLGNFGVALEGIAIAEIYEGKGSVLVCGMDIANRTHLDPVSDRLLLNIIQYMGDAEIPHHKYPIITDKIVWGDYASEKGVLTGINSGLLLHAIPVVPENNTSAMILTKDGDQFLGGPGRFNTRPGVQYVPYGRRMFGPYRLRDFGNVPDPLDKSSSIGEGFFWCTTPSNKTKISTLVWNPAQEPLKITVIINDTHSTEKIIQPNGKEWVNSPIKGGDIKVTFKGDRKLVLLQTNFN</sequence>
<dbReference type="GO" id="GO:0016787">
    <property type="term" value="F:hydrolase activity"/>
    <property type="evidence" value="ECO:0007669"/>
    <property type="project" value="UniProtKB-KW"/>
</dbReference>
<evidence type="ECO:0000259" key="6">
    <source>
        <dbReference type="Pfam" id="PF02836"/>
    </source>
</evidence>
<evidence type="ECO:0000256" key="4">
    <source>
        <dbReference type="ARBA" id="ARBA00023295"/>
    </source>
</evidence>
<comment type="catalytic activity">
    <reaction evidence="1">
        <text>Hydrolysis of terminal non-reducing beta-D-galactose residues in beta-D-galactosides.</text>
        <dbReference type="EC" id="3.2.1.23"/>
    </reaction>
</comment>
<dbReference type="InterPro" id="IPR017853">
    <property type="entry name" value="GH"/>
</dbReference>
<dbReference type="EMBL" id="JAZGLY010000002">
    <property type="protein sequence ID" value="MEE6186619.1"/>
    <property type="molecule type" value="Genomic_DNA"/>
</dbReference>
<evidence type="ECO:0000256" key="1">
    <source>
        <dbReference type="ARBA" id="ARBA00001412"/>
    </source>
</evidence>